<evidence type="ECO:0000259" key="7">
    <source>
        <dbReference type="PROSITE" id="PS50011"/>
    </source>
</evidence>
<dbReference type="InterPro" id="IPR050205">
    <property type="entry name" value="CDPK_Ser/Thr_kinases"/>
</dbReference>
<evidence type="ECO:0000256" key="6">
    <source>
        <dbReference type="ARBA" id="ARBA00022840"/>
    </source>
</evidence>
<dbReference type="InterPro" id="IPR000719">
    <property type="entry name" value="Prot_kinase_dom"/>
</dbReference>
<evidence type="ECO:0000256" key="5">
    <source>
        <dbReference type="ARBA" id="ARBA00022777"/>
    </source>
</evidence>
<keyword evidence="3" id="KW-0808">Transferase</keyword>
<comment type="similarity">
    <text evidence="1">Belongs to the protein kinase superfamily. CAMK Ser/Thr protein kinase family. CaMK subfamily.</text>
</comment>
<evidence type="ECO:0000313" key="9">
    <source>
        <dbReference type="Proteomes" id="UP000030689"/>
    </source>
</evidence>
<keyword evidence="2" id="KW-0723">Serine/threonine-protein kinase</keyword>
<name>V4LMC6_EUTSA</name>
<dbReference type="Gene3D" id="1.10.510.10">
    <property type="entry name" value="Transferase(Phosphotransferase) domain 1"/>
    <property type="match status" value="1"/>
</dbReference>
<dbReference type="Gramene" id="ESQ43587">
    <property type="protein sequence ID" value="ESQ43587"/>
    <property type="gene ID" value="EUTSA_v10015860mg"/>
</dbReference>
<evidence type="ECO:0000256" key="3">
    <source>
        <dbReference type="ARBA" id="ARBA00022679"/>
    </source>
</evidence>
<dbReference type="Proteomes" id="UP000030689">
    <property type="component" value="Unassembled WGS sequence"/>
</dbReference>
<dbReference type="GO" id="GO:0004674">
    <property type="term" value="F:protein serine/threonine kinase activity"/>
    <property type="evidence" value="ECO:0007669"/>
    <property type="project" value="UniProtKB-KW"/>
</dbReference>
<organism evidence="8 9">
    <name type="scientific">Eutrema salsugineum</name>
    <name type="common">Saltwater cress</name>
    <name type="synonym">Sisymbrium salsugineum</name>
    <dbReference type="NCBI Taxonomy" id="72664"/>
    <lineage>
        <taxon>Eukaryota</taxon>
        <taxon>Viridiplantae</taxon>
        <taxon>Streptophyta</taxon>
        <taxon>Embryophyta</taxon>
        <taxon>Tracheophyta</taxon>
        <taxon>Spermatophyta</taxon>
        <taxon>Magnoliopsida</taxon>
        <taxon>eudicotyledons</taxon>
        <taxon>Gunneridae</taxon>
        <taxon>Pentapetalae</taxon>
        <taxon>rosids</taxon>
        <taxon>malvids</taxon>
        <taxon>Brassicales</taxon>
        <taxon>Brassicaceae</taxon>
        <taxon>Eutremeae</taxon>
        <taxon>Eutrema</taxon>
    </lineage>
</organism>
<dbReference type="SUPFAM" id="SSF56112">
    <property type="entry name" value="Protein kinase-like (PK-like)"/>
    <property type="match status" value="1"/>
</dbReference>
<dbReference type="STRING" id="72664.V4LMC6"/>
<feature type="domain" description="Protein kinase" evidence="7">
    <location>
        <begin position="1"/>
        <end position="101"/>
    </location>
</feature>
<keyword evidence="5" id="KW-0418">Kinase</keyword>
<dbReference type="OMA" id="CDANGVM"/>
<protein>
    <recommendedName>
        <fullName evidence="7">Protein kinase domain-containing protein</fullName>
    </recommendedName>
</protein>
<dbReference type="AlphaFoldDB" id="V4LMC6"/>
<dbReference type="InterPro" id="IPR011009">
    <property type="entry name" value="Kinase-like_dom_sf"/>
</dbReference>
<dbReference type="PANTHER" id="PTHR24349">
    <property type="entry name" value="SERINE/THREONINE-PROTEIN KINASE"/>
    <property type="match status" value="1"/>
</dbReference>
<dbReference type="PROSITE" id="PS50011">
    <property type="entry name" value="PROTEIN_KINASE_DOM"/>
    <property type="match status" value="1"/>
</dbReference>
<feature type="non-terminal residue" evidence="8">
    <location>
        <position position="1"/>
    </location>
</feature>
<proteinExistence type="inferred from homology"/>
<gene>
    <name evidence="8" type="ORF">EUTSA_v10015860mg</name>
</gene>
<dbReference type="KEGG" id="eus:EUTSA_v10015860mg"/>
<keyword evidence="4" id="KW-0547">Nucleotide-binding</keyword>
<dbReference type="eggNOG" id="KOG0032">
    <property type="taxonomic scope" value="Eukaryota"/>
</dbReference>
<evidence type="ECO:0000256" key="2">
    <source>
        <dbReference type="ARBA" id="ARBA00022527"/>
    </source>
</evidence>
<dbReference type="EMBL" id="KI517464">
    <property type="protein sequence ID" value="ESQ43587.1"/>
    <property type="molecule type" value="Genomic_DNA"/>
</dbReference>
<reference evidence="8 9" key="1">
    <citation type="journal article" date="2013" name="Front. Plant Sci.">
        <title>The Reference Genome of the Halophytic Plant Eutrema salsugineum.</title>
        <authorList>
            <person name="Yang R."/>
            <person name="Jarvis D.E."/>
            <person name="Chen H."/>
            <person name="Beilstein M.A."/>
            <person name="Grimwood J."/>
            <person name="Jenkins J."/>
            <person name="Shu S."/>
            <person name="Prochnik S."/>
            <person name="Xin M."/>
            <person name="Ma C."/>
            <person name="Schmutz J."/>
            <person name="Wing R.A."/>
            <person name="Mitchell-Olds T."/>
            <person name="Schumaker K.S."/>
            <person name="Wang X."/>
        </authorList>
    </citation>
    <scope>NUCLEOTIDE SEQUENCE [LARGE SCALE GENOMIC DNA]</scope>
</reference>
<dbReference type="Pfam" id="PF00069">
    <property type="entry name" value="Pkinase"/>
    <property type="match status" value="1"/>
</dbReference>
<evidence type="ECO:0000256" key="4">
    <source>
        <dbReference type="ARBA" id="ARBA00022741"/>
    </source>
</evidence>
<keyword evidence="9" id="KW-1185">Reference proteome</keyword>
<dbReference type="GO" id="GO:0005524">
    <property type="term" value="F:ATP binding"/>
    <property type="evidence" value="ECO:0007669"/>
    <property type="project" value="UniProtKB-KW"/>
</dbReference>
<evidence type="ECO:0000256" key="1">
    <source>
        <dbReference type="ARBA" id="ARBA00005354"/>
    </source>
</evidence>
<sequence length="101" mass="11276">LENVHLVTELCEDGELFDRIVVRGHYTERAAAAVARTITETPRSCDANGVMHQVFEPDKFLFANKKVNSALKAIDFGNSVFFKPGNYGYDTVPNDLLSKQI</sequence>
<accession>V4LMC6</accession>
<evidence type="ECO:0000313" key="8">
    <source>
        <dbReference type="EMBL" id="ESQ43587.1"/>
    </source>
</evidence>
<keyword evidence="6" id="KW-0067">ATP-binding</keyword>